<dbReference type="RefSeq" id="WP_063380714.1">
    <property type="nucleotide sequence ID" value="NZ_AUXX01000011.1"/>
</dbReference>
<organism evidence="3 4">
    <name type="scientific">Pseudoalteromonas luteoviolacea S4060-1</name>
    <dbReference type="NCBI Taxonomy" id="1365257"/>
    <lineage>
        <taxon>Bacteria</taxon>
        <taxon>Pseudomonadati</taxon>
        <taxon>Pseudomonadota</taxon>
        <taxon>Gammaproteobacteria</taxon>
        <taxon>Alteromonadales</taxon>
        <taxon>Pseudoalteromonadaceae</taxon>
        <taxon>Pseudoalteromonas</taxon>
    </lineage>
</organism>
<feature type="coiled-coil region" evidence="1">
    <location>
        <begin position="147"/>
        <end position="177"/>
    </location>
</feature>
<feature type="coiled-coil region" evidence="1">
    <location>
        <begin position="85"/>
        <end position="112"/>
    </location>
</feature>
<sequence>MLSKILHHTSVAQSNSMALSHESTSHKVASYRVNDASDEQPSKVADKLQEHQKQQEQEKPPMITKELDQEAEGYKERNPNFKSQYEDLEKVVTLIQNQIRELQKEINELKKAPIQKTLVLHTEQLQDVPDLPDQQQSTHLGGKFYKNTQVEEQVEILEQQLRELQSQEAEIRTKMIDMILEERKEKDKNNWGRQ</sequence>
<comment type="caution">
    <text evidence="3">The sequence shown here is derived from an EMBL/GenBank/DDBJ whole genome shotgun (WGS) entry which is preliminary data.</text>
</comment>
<evidence type="ECO:0000313" key="3">
    <source>
        <dbReference type="EMBL" id="KZN67836.1"/>
    </source>
</evidence>
<evidence type="ECO:0000313" key="4">
    <source>
        <dbReference type="Proteomes" id="UP000076661"/>
    </source>
</evidence>
<dbReference type="EMBL" id="AUXX01000011">
    <property type="protein sequence ID" value="KZN67836.1"/>
    <property type="molecule type" value="Genomic_DNA"/>
</dbReference>
<dbReference type="PATRIC" id="fig|1365257.3.peg.1732"/>
<name>A0A167NAN7_9GAMM</name>
<accession>A0A167NAN7</accession>
<feature type="compositionally biased region" description="Polar residues" evidence="2">
    <location>
        <begin position="10"/>
        <end position="22"/>
    </location>
</feature>
<gene>
    <name evidence="3" type="ORF">N478_16570</name>
</gene>
<proteinExistence type="predicted"/>
<dbReference type="Proteomes" id="UP000076661">
    <property type="component" value="Unassembled WGS sequence"/>
</dbReference>
<dbReference type="AlphaFoldDB" id="A0A167NAN7"/>
<protein>
    <submittedName>
        <fullName evidence="3">Uncharacterized protein</fullName>
    </submittedName>
</protein>
<feature type="region of interest" description="Disordered" evidence="2">
    <location>
        <begin position="1"/>
        <end position="62"/>
    </location>
</feature>
<evidence type="ECO:0000256" key="2">
    <source>
        <dbReference type="SAM" id="MobiDB-lite"/>
    </source>
</evidence>
<evidence type="ECO:0000256" key="1">
    <source>
        <dbReference type="SAM" id="Coils"/>
    </source>
</evidence>
<reference evidence="3 4" key="1">
    <citation type="submission" date="2013-07" db="EMBL/GenBank/DDBJ databases">
        <title>Comparative Genomic and Metabolomic Analysis of Twelve Strains of Pseudoalteromonas luteoviolacea.</title>
        <authorList>
            <person name="Vynne N.G."/>
            <person name="Mansson M."/>
            <person name="Gram L."/>
        </authorList>
    </citation>
    <scope>NUCLEOTIDE SEQUENCE [LARGE SCALE GENOMIC DNA]</scope>
    <source>
        <strain evidence="3 4">S4060-1</strain>
    </source>
</reference>
<feature type="compositionally biased region" description="Basic and acidic residues" evidence="2">
    <location>
        <begin position="40"/>
        <end position="62"/>
    </location>
</feature>
<keyword evidence="1" id="KW-0175">Coiled coil</keyword>